<name>A0A8H6X5S1_9AGAR</name>
<dbReference type="Proteomes" id="UP000620124">
    <property type="component" value="Unassembled WGS sequence"/>
</dbReference>
<evidence type="ECO:0000313" key="1">
    <source>
        <dbReference type="EMBL" id="KAF7335025.1"/>
    </source>
</evidence>
<reference evidence="1" key="1">
    <citation type="submission" date="2020-05" db="EMBL/GenBank/DDBJ databases">
        <title>Mycena genomes resolve the evolution of fungal bioluminescence.</title>
        <authorList>
            <person name="Tsai I.J."/>
        </authorList>
    </citation>
    <scope>NUCLEOTIDE SEQUENCE</scope>
    <source>
        <strain evidence="1">CCC161011</strain>
    </source>
</reference>
<keyword evidence="2" id="KW-1185">Reference proteome</keyword>
<comment type="caution">
    <text evidence="1">The sequence shown here is derived from an EMBL/GenBank/DDBJ whole genome shotgun (WGS) entry which is preliminary data.</text>
</comment>
<gene>
    <name evidence="1" type="ORF">MVEN_02252700</name>
</gene>
<evidence type="ECO:0000313" key="2">
    <source>
        <dbReference type="Proteomes" id="UP000620124"/>
    </source>
</evidence>
<accession>A0A8H6X5S1</accession>
<proteinExistence type="predicted"/>
<dbReference type="EMBL" id="JACAZI010000025">
    <property type="protein sequence ID" value="KAF7335025.1"/>
    <property type="molecule type" value="Genomic_DNA"/>
</dbReference>
<organism evidence="1 2">
    <name type="scientific">Mycena venus</name>
    <dbReference type="NCBI Taxonomy" id="2733690"/>
    <lineage>
        <taxon>Eukaryota</taxon>
        <taxon>Fungi</taxon>
        <taxon>Dikarya</taxon>
        <taxon>Basidiomycota</taxon>
        <taxon>Agaricomycotina</taxon>
        <taxon>Agaricomycetes</taxon>
        <taxon>Agaricomycetidae</taxon>
        <taxon>Agaricales</taxon>
        <taxon>Marasmiineae</taxon>
        <taxon>Mycenaceae</taxon>
        <taxon>Mycena</taxon>
    </lineage>
</organism>
<dbReference type="OrthoDB" id="3006414at2759"/>
<dbReference type="AlphaFoldDB" id="A0A8H6X5S1"/>
<protein>
    <submittedName>
        <fullName evidence="1">Uncharacterized protein</fullName>
    </submittedName>
</protein>
<sequence>MPATIPNTLVVFASFFLGHGRRHAFQGVPEDFAANVQGVGLPITQTGWISFVKSIAYIAKNDTRNQLFHSTHFPQEFISQVRTNPGVSFITIDSEDNYFIKHNNGWNARLPPKQLNNIRELKPHIPNFDDARGNYHGQTPIFYFAGGFMAELNEETQNNAKHPLTKVMAEFDEGWCIEPGSTLCPYSDRYFFLNSRSQTTMSSRRDGPYPTLSQKLAELQQLTESPEDQTFLNQLRMVETQKQQADIASAMEGLRAQAQLPQMAIRGSRAANMLAGDYVEVRRYY</sequence>